<dbReference type="AlphaFoldDB" id="A0A2V1E2U6"/>
<sequence>MDPSQFAKILADRTVGRHKDTVWVGEGALMCRIISGLEYYLPFRLWRNIFAWGYGMQRISNRKG</sequence>
<keyword evidence="2" id="KW-1185">Reference proteome</keyword>
<evidence type="ECO:0000313" key="1">
    <source>
        <dbReference type="EMBL" id="PVI03765.1"/>
    </source>
</evidence>
<evidence type="ECO:0000313" key="2">
    <source>
        <dbReference type="Proteomes" id="UP000244855"/>
    </source>
</evidence>
<reference evidence="1 2" key="1">
    <citation type="journal article" date="2018" name="Sci. Rep.">
        <title>Comparative genomics provides insights into the lifestyle and reveals functional heterogeneity of dark septate endophytic fungi.</title>
        <authorList>
            <person name="Knapp D.G."/>
            <person name="Nemeth J.B."/>
            <person name="Barry K."/>
            <person name="Hainaut M."/>
            <person name="Henrissat B."/>
            <person name="Johnson J."/>
            <person name="Kuo A."/>
            <person name="Lim J.H.P."/>
            <person name="Lipzen A."/>
            <person name="Nolan M."/>
            <person name="Ohm R.A."/>
            <person name="Tamas L."/>
            <person name="Grigoriev I.V."/>
            <person name="Spatafora J.W."/>
            <person name="Nagy L.G."/>
            <person name="Kovacs G.M."/>
        </authorList>
    </citation>
    <scope>NUCLEOTIDE SEQUENCE [LARGE SCALE GENOMIC DNA]</scope>
    <source>
        <strain evidence="1 2">DSE2036</strain>
    </source>
</reference>
<gene>
    <name evidence="1" type="ORF">DM02DRAFT_227077</name>
</gene>
<proteinExistence type="predicted"/>
<organism evidence="1 2">
    <name type="scientific">Periconia macrospinosa</name>
    <dbReference type="NCBI Taxonomy" id="97972"/>
    <lineage>
        <taxon>Eukaryota</taxon>
        <taxon>Fungi</taxon>
        <taxon>Dikarya</taxon>
        <taxon>Ascomycota</taxon>
        <taxon>Pezizomycotina</taxon>
        <taxon>Dothideomycetes</taxon>
        <taxon>Pleosporomycetidae</taxon>
        <taxon>Pleosporales</taxon>
        <taxon>Massarineae</taxon>
        <taxon>Periconiaceae</taxon>
        <taxon>Periconia</taxon>
    </lineage>
</organism>
<name>A0A2V1E2U6_9PLEO</name>
<dbReference type="EMBL" id="KZ805328">
    <property type="protein sequence ID" value="PVI03765.1"/>
    <property type="molecule type" value="Genomic_DNA"/>
</dbReference>
<protein>
    <submittedName>
        <fullName evidence="1">Uncharacterized protein</fullName>
    </submittedName>
</protein>
<dbReference type="Proteomes" id="UP000244855">
    <property type="component" value="Unassembled WGS sequence"/>
</dbReference>
<accession>A0A2V1E2U6</accession>